<sequence length="241" mass="27849">MKDYLLFVDTETSGIPRDWTKPYASRKSWPHIVQLAWIICTPDGREIKAENHYIQPSDYDMSPESGRVHGLTVDFLRANGRPRHAVMQRLHRDLLHYQPLVVAHFMQLDFHMVGVGFHRAGLKNVLAELPTFCTMRATGPLVRHATQGFLRLGELYERLFHEPLLHAHDALVDVRATARCYFEMRRQGLITDETIAQQTPVTVPPERPVRPLRRKRLRIGVAPWLLVGTLALLLLAFWLIR</sequence>
<gene>
    <name evidence="6" type="ORF">I2I01_05825</name>
</gene>
<evidence type="ECO:0000256" key="4">
    <source>
        <dbReference type="SAM" id="Phobius"/>
    </source>
</evidence>
<evidence type="ECO:0000313" key="6">
    <source>
        <dbReference type="EMBL" id="MBF9141142.1"/>
    </source>
</evidence>
<dbReference type="RefSeq" id="WP_196285459.1">
    <property type="nucleotide sequence ID" value="NZ_JADQDP010000001.1"/>
</dbReference>
<protein>
    <submittedName>
        <fullName evidence="6">3'-5' exonuclease</fullName>
    </submittedName>
</protein>
<evidence type="ECO:0000256" key="2">
    <source>
        <dbReference type="ARBA" id="ARBA00022801"/>
    </source>
</evidence>
<evidence type="ECO:0000256" key="3">
    <source>
        <dbReference type="ARBA" id="ARBA00022839"/>
    </source>
</evidence>
<feature type="domain" description="Exonuclease" evidence="5">
    <location>
        <begin position="4"/>
        <end position="190"/>
    </location>
</feature>
<dbReference type="AlphaFoldDB" id="A0A931BH23"/>
<dbReference type="Proteomes" id="UP000645610">
    <property type="component" value="Unassembled WGS sequence"/>
</dbReference>
<dbReference type="Pfam" id="PF00929">
    <property type="entry name" value="RNase_T"/>
    <property type="match status" value="1"/>
</dbReference>
<keyword evidence="4" id="KW-0472">Membrane</keyword>
<dbReference type="InterPro" id="IPR036397">
    <property type="entry name" value="RNaseH_sf"/>
</dbReference>
<dbReference type="InterPro" id="IPR013520">
    <property type="entry name" value="Ribonucl_H"/>
</dbReference>
<dbReference type="GO" id="GO:0008408">
    <property type="term" value="F:3'-5' exonuclease activity"/>
    <property type="evidence" value="ECO:0007669"/>
    <property type="project" value="TreeGrafter"/>
</dbReference>
<dbReference type="GO" id="GO:0006259">
    <property type="term" value="P:DNA metabolic process"/>
    <property type="evidence" value="ECO:0007669"/>
    <property type="project" value="UniProtKB-ARBA"/>
</dbReference>
<comment type="caution">
    <text evidence="6">The sequence shown here is derived from an EMBL/GenBank/DDBJ whole genome shotgun (WGS) entry which is preliminary data.</text>
</comment>
<proteinExistence type="predicted"/>
<dbReference type="SUPFAM" id="SSF53098">
    <property type="entry name" value="Ribonuclease H-like"/>
    <property type="match status" value="1"/>
</dbReference>
<reference evidence="6 7" key="1">
    <citation type="submission" date="2020-11" db="EMBL/GenBank/DDBJ databases">
        <authorList>
            <person name="Kim M.K."/>
        </authorList>
    </citation>
    <scope>NUCLEOTIDE SEQUENCE [LARGE SCALE GENOMIC DNA]</scope>
    <source>
        <strain evidence="6 7">BT439</strain>
    </source>
</reference>
<dbReference type="PANTHER" id="PTHR30231:SF4">
    <property type="entry name" value="PROTEIN NEN2"/>
    <property type="match status" value="1"/>
</dbReference>
<dbReference type="InterPro" id="IPR012337">
    <property type="entry name" value="RNaseH-like_sf"/>
</dbReference>
<keyword evidence="3 6" id="KW-0269">Exonuclease</keyword>
<dbReference type="Gene3D" id="3.30.420.10">
    <property type="entry name" value="Ribonuclease H-like superfamily/Ribonuclease H"/>
    <property type="match status" value="1"/>
</dbReference>
<evidence type="ECO:0000259" key="5">
    <source>
        <dbReference type="SMART" id="SM00479"/>
    </source>
</evidence>
<keyword evidence="4" id="KW-0812">Transmembrane</keyword>
<feature type="transmembrane region" description="Helical" evidence="4">
    <location>
        <begin position="217"/>
        <end position="240"/>
    </location>
</feature>
<dbReference type="CDD" id="cd06127">
    <property type="entry name" value="DEDDh"/>
    <property type="match status" value="1"/>
</dbReference>
<keyword evidence="1" id="KW-0540">Nuclease</keyword>
<organism evidence="6 7">
    <name type="scientific">Hymenobacter properus</name>
    <dbReference type="NCBI Taxonomy" id="2791026"/>
    <lineage>
        <taxon>Bacteria</taxon>
        <taxon>Pseudomonadati</taxon>
        <taxon>Bacteroidota</taxon>
        <taxon>Cytophagia</taxon>
        <taxon>Cytophagales</taxon>
        <taxon>Hymenobacteraceae</taxon>
        <taxon>Hymenobacter</taxon>
    </lineage>
</organism>
<name>A0A931BH23_9BACT</name>
<dbReference type="EMBL" id="JADQDP010000001">
    <property type="protein sequence ID" value="MBF9141142.1"/>
    <property type="molecule type" value="Genomic_DNA"/>
</dbReference>
<keyword evidence="7" id="KW-1185">Reference proteome</keyword>
<accession>A0A931BH23</accession>
<dbReference type="SMART" id="SM00479">
    <property type="entry name" value="EXOIII"/>
    <property type="match status" value="1"/>
</dbReference>
<evidence type="ECO:0000313" key="7">
    <source>
        <dbReference type="Proteomes" id="UP000645610"/>
    </source>
</evidence>
<keyword evidence="2" id="KW-0378">Hydrolase</keyword>
<keyword evidence="4" id="KW-1133">Transmembrane helix</keyword>
<evidence type="ECO:0000256" key="1">
    <source>
        <dbReference type="ARBA" id="ARBA00022722"/>
    </source>
</evidence>
<dbReference type="GO" id="GO:0003676">
    <property type="term" value="F:nucleic acid binding"/>
    <property type="evidence" value="ECO:0007669"/>
    <property type="project" value="InterPro"/>
</dbReference>
<dbReference type="PANTHER" id="PTHR30231">
    <property type="entry name" value="DNA POLYMERASE III SUBUNIT EPSILON"/>
    <property type="match status" value="1"/>
</dbReference>